<keyword evidence="4" id="KW-1003">Cell membrane</keyword>
<keyword evidence="6 10" id="KW-0812">Transmembrane</keyword>
<evidence type="ECO:0000256" key="1">
    <source>
        <dbReference type="ARBA" id="ARBA00004651"/>
    </source>
</evidence>
<keyword evidence="13" id="KW-1185">Reference proteome</keyword>
<dbReference type="InterPro" id="IPR038770">
    <property type="entry name" value="Na+/solute_symporter_sf"/>
</dbReference>
<feature type="transmembrane region" description="Helical" evidence="10">
    <location>
        <begin position="34"/>
        <end position="54"/>
    </location>
</feature>
<feature type="transmembrane region" description="Helical" evidence="10">
    <location>
        <begin position="190"/>
        <end position="210"/>
    </location>
</feature>
<dbReference type="Proteomes" id="UP001597094">
    <property type="component" value="Unassembled WGS sequence"/>
</dbReference>
<feature type="transmembrane region" description="Helical" evidence="10">
    <location>
        <begin position="275"/>
        <end position="296"/>
    </location>
</feature>
<reference evidence="13" key="1">
    <citation type="journal article" date="2019" name="Int. J. Syst. Evol. Microbiol.">
        <title>The Global Catalogue of Microorganisms (GCM) 10K type strain sequencing project: providing services to taxonomists for standard genome sequencing and annotation.</title>
        <authorList>
            <consortium name="The Broad Institute Genomics Platform"/>
            <consortium name="The Broad Institute Genome Sequencing Center for Infectious Disease"/>
            <person name="Wu L."/>
            <person name="Ma J."/>
        </authorList>
    </citation>
    <scope>NUCLEOTIDE SEQUENCE [LARGE SCALE GENOMIC DNA]</scope>
    <source>
        <strain evidence="13">JCM 31319</strain>
    </source>
</reference>
<evidence type="ECO:0000256" key="5">
    <source>
        <dbReference type="ARBA" id="ARBA00022538"/>
    </source>
</evidence>
<evidence type="ECO:0000256" key="4">
    <source>
        <dbReference type="ARBA" id="ARBA00022475"/>
    </source>
</evidence>
<evidence type="ECO:0000256" key="10">
    <source>
        <dbReference type="SAM" id="Phobius"/>
    </source>
</evidence>
<keyword evidence="5" id="KW-0630">Potassium</keyword>
<name>A0ABW3SVI7_9BACT</name>
<comment type="subcellular location">
    <subcellularLocation>
        <location evidence="1">Cell membrane</location>
        <topology evidence="1">Multi-pass membrane protein</topology>
    </subcellularLocation>
</comment>
<feature type="transmembrane region" description="Helical" evidence="10">
    <location>
        <begin position="91"/>
        <end position="115"/>
    </location>
</feature>
<dbReference type="SUPFAM" id="SSF116726">
    <property type="entry name" value="TrkA C-terminal domain-like"/>
    <property type="match status" value="1"/>
</dbReference>
<dbReference type="PROSITE" id="PS51202">
    <property type="entry name" value="RCK_C"/>
    <property type="match status" value="1"/>
</dbReference>
<dbReference type="PANTHER" id="PTHR32507:SF7">
    <property type="entry name" value="K(+)_H(+) ANTIPORTER NHAP2"/>
    <property type="match status" value="1"/>
</dbReference>
<dbReference type="Gene3D" id="1.20.1530.20">
    <property type="match status" value="1"/>
</dbReference>
<keyword evidence="9 10" id="KW-0472">Membrane</keyword>
<evidence type="ECO:0000313" key="12">
    <source>
        <dbReference type="EMBL" id="MFD1187565.1"/>
    </source>
</evidence>
<evidence type="ECO:0000256" key="2">
    <source>
        <dbReference type="ARBA" id="ARBA00022448"/>
    </source>
</evidence>
<keyword evidence="7 10" id="KW-1133">Transmembrane helix</keyword>
<feature type="transmembrane region" description="Helical" evidence="10">
    <location>
        <begin position="6"/>
        <end position="22"/>
    </location>
</feature>
<organism evidence="12 13">
    <name type="scientific">Pontibacter rugosus</name>
    <dbReference type="NCBI Taxonomy" id="1745966"/>
    <lineage>
        <taxon>Bacteria</taxon>
        <taxon>Pseudomonadati</taxon>
        <taxon>Bacteroidota</taxon>
        <taxon>Cytophagia</taxon>
        <taxon>Cytophagales</taxon>
        <taxon>Hymenobacteraceae</taxon>
        <taxon>Pontibacter</taxon>
    </lineage>
</organism>
<sequence length="486" mass="53122">MKFTVEDILFGVSVLLFLSILVSKSLGRLGVPALVLFLGVGILAGSEGVGGIYFDDSQTAQSLGTLALTLILFSGGMDTRWQSTKPVLWRGITLSTLGVFITAMLVGIFATYVLNFSLLEGLLLGAIVSSTDAAAVFSILRARNIGLKNNLRPTLELESGSNDPMAYFLTISFTFLLTNPEASLWQLLPMFFLQMSIGAVMGVIMGYVMAWTINKIKLEQEGLYPALTLAMVLFTFAFTNLISGNGFLAVYTAAVILGNKNFIHKRSLTRFYDGIAWLMQILMFLTLGLLVFPSQILPVLGVGLMISLFLIFVARPVSVFISMFFFKSTLQDKVYVSWVGLRGAVPIVFATYPMLAGVERSGMMFNIVFFIVLTSVMLQGTTLKVVADWLGLSEVDDSPRRLQLGEELGYNSRNELVELQLPAHGASIGKSLVNLQLPKTSLIVLIDRGGKFVTPNGATMLEPHDKLMVMVDSEEELQRVKAILLG</sequence>
<dbReference type="InterPro" id="IPR036721">
    <property type="entry name" value="RCK_C_sf"/>
</dbReference>
<feature type="transmembrane region" description="Helical" evidence="10">
    <location>
        <begin position="367"/>
        <end position="392"/>
    </location>
</feature>
<comment type="caution">
    <text evidence="12">The sequence shown here is derived from an EMBL/GenBank/DDBJ whole genome shotgun (WGS) entry which is preliminary data.</text>
</comment>
<feature type="transmembrane region" description="Helical" evidence="10">
    <location>
        <begin position="302"/>
        <end position="326"/>
    </location>
</feature>
<evidence type="ECO:0000256" key="9">
    <source>
        <dbReference type="ARBA" id="ARBA00023136"/>
    </source>
</evidence>
<evidence type="ECO:0000256" key="3">
    <source>
        <dbReference type="ARBA" id="ARBA00022449"/>
    </source>
</evidence>
<dbReference type="NCBIfam" id="NF003715">
    <property type="entry name" value="PRK05326.1-2"/>
    <property type="match status" value="1"/>
</dbReference>
<dbReference type="PANTHER" id="PTHR32507">
    <property type="entry name" value="NA(+)/H(+) ANTIPORTER 1"/>
    <property type="match status" value="1"/>
</dbReference>
<proteinExistence type="predicted"/>
<evidence type="ECO:0000256" key="7">
    <source>
        <dbReference type="ARBA" id="ARBA00022989"/>
    </source>
</evidence>
<gene>
    <name evidence="12" type="ORF">ACFQ2O_15210</name>
</gene>
<evidence type="ECO:0000313" key="13">
    <source>
        <dbReference type="Proteomes" id="UP001597094"/>
    </source>
</evidence>
<keyword evidence="8" id="KW-0406">Ion transport</keyword>
<keyword evidence="2" id="KW-0813">Transport</keyword>
<dbReference type="InterPro" id="IPR006153">
    <property type="entry name" value="Cation/H_exchanger_TM"/>
</dbReference>
<dbReference type="Pfam" id="PF00999">
    <property type="entry name" value="Na_H_Exchanger"/>
    <property type="match status" value="1"/>
</dbReference>
<protein>
    <submittedName>
        <fullName evidence="12">Potassium/proton antiporter</fullName>
    </submittedName>
</protein>
<feature type="transmembrane region" description="Helical" evidence="10">
    <location>
        <begin position="222"/>
        <end position="239"/>
    </location>
</feature>
<evidence type="ECO:0000259" key="11">
    <source>
        <dbReference type="PROSITE" id="PS51202"/>
    </source>
</evidence>
<dbReference type="NCBIfam" id="NF003716">
    <property type="entry name" value="PRK05326.1-3"/>
    <property type="match status" value="1"/>
</dbReference>
<dbReference type="Pfam" id="PF02080">
    <property type="entry name" value="TrkA_C"/>
    <property type="match status" value="1"/>
</dbReference>
<feature type="domain" description="RCK C-terminal" evidence="11">
    <location>
        <begin position="403"/>
        <end position="486"/>
    </location>
</feature>
<dbReference type="InterPro" id="IPR006037">
    <property type="entry name" value="RCK_C"/>
</dbReference>
<feature type="transmembrane region" description="Helical" evidence="10">
    <location>
        <begin position="335"/>
        <end position="355"/>
    </location>
</feature>
<dbReference type="EMBL" id="JBHTLD010000153">
    <property type="protein sequence ID" value="MFD1187565.1"/>
    <property type="molecule type" value="Genomic_DNA"/>
</dbReference>
<evidence type="ECO:0000256" key="6">
    <source>
        <dbReference type="ARBA" id="ARBA00022692"/>
    </source>
</evidence>
<accession>A0ABW3SVI7</accession>
<feature type="transmembrane region" description="Helical" evidence="10">
    <location>
        <begin position="121"/>
        <end position="140"/>
    </location>
</feature>
<dbReference type="Gene3D" id="3.30.70.1450">
    <property type="entry name" value="Regulator of K+ conductance, C-terminal domain"/>
    <property type="match status" value="1"/>
</dbReference>
<dbReference type="RefSeq" id="WP_377529352.1">
    <property type="nucleotide sequence ID" value="NZ_JBHTLD010000153.1"/>
</dbReference>
<feature type="transmembrane region" description="Helical" evidence="10">
    <location>
        <begin position="60"/>
        <end position="79"/>
    </location>
</feature>
<keyword evidence="5" id="KW-0633">Potassium transport</keyword>
<keyword evidence="3" id="KW-0050">Antiport</keyword>
<evidence type="ECO:0000256" key="8">
    <source>
        <dbReference type="ARBA" id="ARBA00023065"/>
    </source>
</evidence>